<dbReference type="AlphaFoldDB" id="A0A840I4U0"/>
<protein>
    <submittedName>
        <fullName evidence="3">GTP:adenosylcobinamide-phosphate guanylyltransferase</fullName>
    </submittedName>
</protein>
<evidence type="ECO:0000313" key="3">
    <source>
        <dbReference type="EMBL" id="MBB4659293.1"/>
    </source>
</evidence>
<evidence type="ECO:0000259" key="2">
    <source>
        <dbReference type="Pfam" id="PF12804"/>
    </source>
</evidence>
<evidence type="ECO:0000313" key="4">
    <source>
        <dbReference type="Proteomes" id="UP000563524"/>
    </source>
</evidence>
<keyword evidence="3" id="KW-0548">Nucleotidyltransferase</keyword>
<organism evidence="3 4">
    <name type="scientific">Parvularcula dongshanensis</name>
    <dbReference type="NCBI Taxonomy" id="1173995"/>
    <lineage>
        <taxon>Bacteria</taxon>
        <taxon>Pseudomonadati</taxon>
        <taxon>Pseudomonadota</taxon>
        <taxon>Alphaproteobacteria</taxon>
        <taxon>Parvularculales</taxon>
        <taxon>Parvularculaceae</taxon>
        <taxon>Parvularcula</taxon>
    </lineage>
</organism>
<dbReference type="Gene3D" id="3.90.550.10">
    <property type="entry name" value="Spore Coat Polysaccharide Biosynthesis Protein SpsA, Chain A"/>
    <property type="match status" value="1"/>
</dbReference>
<dbReference type="InterPro" id="IPR025877">
    <property type="entry name" value="MobA-like_NTP_Trfase"/>
</dbReference>
<sequence length="253" mass="26430">MGAGADSTGQPSALVLAGRRGGDDPLLAAHPGLATKALLPVAGRPMVERVLEALDGFDVWISGLTAEEAPARHIAPPAASPASAVLAAAEAGAPLPLLVTTADHALLTRELVDAFVTQAKASGADLCVGLTRREAIEARFPGVSRTYLRFRGAEVSGCNLFYLANERGLEGVRFWRRAEADRKRPLRLARRIGPSVLVAYALKRLTLGGLFEHASRRLGANVAPILLADGAAAVDVDKPSDLALVEAVLRGEA</sequence>
<keyword evidence="1" id="KW-0460">Magnesium</keyword>
<keyword evidence="3" id="KW-0808">Transferase</keyword>
<name>A0A840I4U0_9PROT</name>
<evidence type="ECO:0000256" key="1">
    <source>
        <dbReference type="ARBA" id="ARBA00022842"/>
    </source>
</evidence>
<keyword evidence="4" id="KW-1185">Reference proteome</keyword>
<dbReference type="RefSeq" id="WP_183817745.1">
    <property type="nucleotide sequence ID" value="NZ_JACHOB010000003.1"/>
</dbReference>
<dbReference type="InterPro" id="IPR029044">
    <property type="entry name" value="Nucleotide-diphossugar_trans"/>
</dbReference>
<feature type="domain" description="MobA-like NTP transferase" evidence="2">
    <location>
        <begin position="35"/>
        <end position="135"/>
    </location>
</feature>
<dbReference type="EMBL" id="JACHOB010000003">
    <property type="protein sequence ID" value="MBB4659293.1"/>
    <property type="molecule type" value="Genomic_DNA"/>
</dbReference>
<dbReference type="SUPFAM" id="SSF53448">
    <property type="entry name" value="Nucleotide-diphospho-sugar transferases"/>
    <property type="match status" value="1"/>
</dbReference>
<dbReference type="GO" id="GO:0016779">
    <property type="term" value="F:nucleotidyltransferase activity"/>
    <property type="evidence" value="ECO:0007669"/>
    <property type="project" value="UniProtKB-KW"/>
</dbReference>
<accession>A0A840I4U0</accession>
<dbReference type="Proteomes" id="UP000563524">
    <property type="component" value="Unassembled WGS sequence"/>
</dbReference>
<reference evidence="3 4" key="1">
    <citation type="submission" date="2020-08" db="EMBL/GenBank/DDBJ databases">
        <title>Genomic Encyclopedia of Type Strains, Phase IV (KMG-IV): sequencing the most valuable type-strain genomes for metagenomic binning, comparative biology and taxonomic classification.</title>
        <authorList>
            <person name="Goeker M."/>
        </authorList>
    </citation>
    <scope>NUCLEOTIDE SEQUENCE [LARGE SCALE GENOMIC DNA]</scope>
    <source>
        <strain evidence="3 4">DSM 102850</strain>
    </source>
</reference>
<gene>
    <name evidence="3" type="ORF">GGQ59_001818</name>
</gene>
<dbReference type="Pfam" id="PF12804">
    <property type="entry name" value="NTP_transf_3"/>
    <property type="match status" value="1"/>
</dbReference>
<proteinExistence type="predicted"/>
<comment type="caution">
    <text evidence="3">The sequence shown here is derived from an EMBL/GenBank/DDBJ whole genome shotgun (WGS) entry which is preliminary data.</text>
</comment>